<gene>
    <name evidence="1" type="ORF">CTOB1V02_LOCUS15906</name>
</gene>
<feature type="non-terminal residue" evidence="1">
    <location>
        <position position="142"/>
    </location>
</feature>
<name>A0A7R8WUF6_9CRUS</name>
<evidence type="ECO:0000313" key="1">
    <source>
        <dbReference type="EMBL" id="CAD7238091.1"/>
    </source>
</evidence>
<protein>
    <submittedName>
        <fullName evidence="1">Uncharacterized protein</fullName>
    </submittedName>
</protein>
<dbReference type="AlphaFoldDB" id="A0A7R8WUF6"/>
<proteinExistence type="predicted"/>
<sequence length="142" mass="16097">MTLEPSVLHASMSILLLIFETISQTKLSSCNREALVRCLRDRQPAEFLTDWAAYTSAMEEPRPANNGLKEERGGAFSRSGIGGIDLFGSFPRRRRASSLMAHRVEGLRKIKFDRDHFMFTYTIPPDGHIERLFPTGQLRNGQ</sequence>
<accession>A0A7R8WUF6</accession>
<dbReference type="EMBL" id="OB695973">
    <property type="protein sequence ID" value="CAD7238091.1"/>
    <property type="molecule type" value="Genomic_DNA"/>
</dbReference>
<reference evidence="1" key="1">
    <citation type="submission" date="2020-11" db="EMBL/GenBank/DDBJ databases">
        <authorList>
            <person name="Tran Van P."/>
        </authorList>
    </citation>
    <scope>NUCLEOTIDE SEQUENCE</scope>
</reference>
<organism evidence="1">
    <name type="scientific">Cyprideis torosa</name>
    <dbReference type="NCBI Taxonomy" id="163714"/>
    <lineage>
        <taxon>Eukaryota</taxon>
        <taxon>Metazoa</taxon>
        <taxon>Ecdysozoa</taxon>
        <taxon>Arthropoda</taxon>
        <taxon>Crustacea</taxon>
        <taxon>Oligostraca</taxon>
        <taxon>Ostracoda</taxon>
        <taxon>Podocopa</taxon>
        <taxon>Podocopida</taxon>
        <taxon>Cytherocopina</taxon>
        <taxon>Cytheroidea</taxon>
        <taxon>Cytherideidae</taxon>
        <taxon>Cyprideis</taxon>
    </lineage>
</organism>